<evidence type="ECO:0000313" key="2">
    <source>
        <dbReference type="Proteomes" id="UP000827872"/>
    </source>
</evidence>
<proteinExistence type="predicted"/>
<keyword evidence="2" id="KW-1185">Reference proteome</keyword>
<reference evidence="1" key="1">
    <citation type="submission" date="2021-08" db="EMBL/GenBank/DDBJ databases">
        <title>The first chromosome-level gecko genome reveals the dynamic sex chromosomes of Neotropical dwarf geckos (Sphaerodactylidae: Sphaerodactylus).</title>
        <authorList>
            <person name="Pinto B.J."/>
            <person name="Keating S.E."/>
            <person name="Gamble T."/>
        </authorList>
    </citation>
    <scope>NUCLEOTIDE SEQUENCE</scope>
    <source>
        <strain evidence="1">TG3544</strain>
    </source>
</reference>
<sequence>MFFPQAAQLGDAERRRLAGGLHEPRANESYRNVCGRQSAGSGVASTARGPPKPPGPSQERLPGEASHTRMLGRVAAAVASAGAREQPLQRRWEPAVVLLRFTTRTRR</sequence>
<comment type="caution">
    <text evidence="1">The sequence shown here is derived from an EMBL/GenBank/DDBJ whole genome shotgun (WGS) entry which is preliminary data.</text>
</comment>
<dbReference type="EMBL" id="CM037627">
    <property type="protein sequence ID" value="KAH7989326.1"/>
    <property type="molecule type" value="Genomic_DNA"/>
</dbReference>
<gene>
    <name evidence="1" type="ORF">K3G42_007710</name>
</gene>
<accession>A0ACB8EAE2</accession>
<dbReference type="Proteomes" id="UP000827872">
    <property type="component" value="Linkage Group LG14"/>
</dbReference>
<evidence type="ECO:0000313" key="1">
    <source>
        <dbReference type="EMBL" id="KAH7989326.1"/>
    </source>
</evidence>
<organism evidence="1 2">
    <name type="scientific">Sphaerodactylus townsendi</name>
    <dbReference type="NCBI Taxonomy" id="933632"/>
    <lineage>
        <taxon>Eukaryota</taxon>
        <taxon>Metazoa</taxon>
        <taxon>Chordata</taxon>
        <taxon>Craniata</taxon>
        <taxon>Vertebrata</taxon>
        <taxon>Euteleostomi</taxon>
        <taxon>Lepidosauria</taxon>
        <taxon>Squamata</taxon>
        <taxon>Bifurcata</taxon>
        <taxon>Gekkota</taxon>
        <taxon>Sphaerodactylidae</taxon>
        <taxon>Sphaerodactylus</taxon>
    </lineage>
</organism>
<name>A0ACB8EAE2_9SAUR</name>
<protein>
    <submittedName>
        <fullName evidence="1">Uncharacterized protein</fullName>
    </submittedName>
</protein>